<evidence type="ECO:0000256" key="1">
    <source>
        <dbReference type="SAM" id="MobiDB-lite"/>
    </source>
</evidence>
<reference evidence="2 3" key="1">
    <citation type="submission" date="2020-07" db="EMBL/GenBank/DDBJ databases">
        <title>Genomic Encyclopedia of Type Strains, Phase IV (KMG-V): Genome sequencing to study the core and pangenomes of soil and plant-associated prokaryotes.</title>
        <authorList>
            <person name="Whitman W."/>
        </authorList>
    </citation>
    <scope>NUCLEOTIDE SEQUENCE [LARGE SCALE GENOMIC DNA]</scope>
    <source>
        <strain evidence="2 3">M8UP22</strain>
    </source>
</reference>
<evidence type="ECO:0000313" key="2">
    <source>
        <dbReference type="EMBL" id="NYF89133.1"/>
    </source>
</evidence>
<organism evidence="2 3">
    <name type="scientific">Tunturiibacter lichenicola</name>
    <dbReference type="NCBI Taxonomy" id="2051959"/>
    <lineage>
        <taxon>Bacteria</taxon>
        <taxon>Pseudomonadati</taxon>
        <taxon>Acidobacteriota</taxon>
        <taxon>Terriglobia</taxon>
        <taxon>Terriglobales</taxon>
        <taxon>Acidobacteriaceae</taxon>
        <taxon>Tunturiibacter</taxon>
    </lineage>
</organism>
<feature type="region of interest" description="Disordered" evidence="1">
    <location>
        <begin position="65"/>
        <end position="93"/>
    </location>
</feature>
<dbReference type="AlphaFoldDB" id="A0A852V876"/>
<feature type="compositionally biased region" description="Polar residues" evidence="1">
    <location>
        <begin position="70"/>
        <end position="87"/>
    </location>
</feature>
<dbReference type="EMBL" id="JACCCU010000001">
    <property type="protein sequence ID" value="NYF89133.1"/>
    <property type="molecule type" value="Genomic_DNA"/>
</dbReference>
<gene>
    <name evidence="2" type="ORF">HDF08_001200</name>
</gene>
<comment type="caution">
    <text evidence="2">The sequence shown here is derived from an EMBL/GenBank/DDBJ whole genome shotgun (WGS) entry which is preliminary data.</text>
</comment>
<evidence type="ECO:0000313" key="3">
    <source>
        <dbReference type="Proteomes" id="UP000564385"/>
    </source>
</evidence>
<protein>
    <submittedName>
        <fullName evidence="2">Uncharacterized protein</fullName>
    </submittedName>
</protein>
<accession>A0A852V876</accession>
<name>A0A852V876_9BACT</name>
<proteinExistence type="predicted"/>
<dbReference type="Proteomes" id="UP000564385">
    <property type="component" value="Unassembled WGS sequence"/>
</dbReference>
<sequence length="93" mass="10391">MSTHYCPEGTLLLQNLAEAMRRQCELPAKSKAIEEIAREMDTAEAVQAANRHAADHLMACPICRTPSPTPRMTSVPNRFQTKGQTTQDHSRQN</sequence>